<evidence type="ECO:0000313" key="6">
    <source>
        <dbReference type="Proteomes" id="UP001049518"/>
    </source>
</evidence>
<dbReference type="Pfam" id="PF01872">
    <property type="entry name" value="RibD_C"/>
    <property type="match status" value="1"/>
</dbReference>
<dbReference type="PANTHER" id="PTHR38011:SF7">
    <property type="entry name" value="2,5-DIAMINO-6-RIBOSYLAMINO-4(3H)-PYRIMIDINONE 5'-PHOSPHATE REDUCTASE"/>
    <property type="match status" value="1"/>
</dbReference>
<comment type="pathway">
    <text evidence="1">Cofactor biosynthesis; riboflavin biosynthesis.</text>
</comment>
<keyword evidence="6" id="KW-1185">Reference proteome</keyword>
<dbReference type="Gene3D" id="3.40.430.10">
    <property type="entry name" value="Dihydrofolate Reductase, subunit A"/>
    <property type="match status" value="1"/>
</dbReference>
<reference evidence="5" key="1">
    <citation type="submission" date="2020-07" db="EMBL/GenBank/DDBJ databases">
        <authorList>
            <person name="Tarantini F.S."/>
            <person name="Hong K.W."/>
            <person name="Chan K.G."/>
        </authorList>
    </citation>
    <scope>NUCLEOTIDE SEQUENCE</scope>
    <source>
        <strain evidence="5">32-07</strain>
    </source>
</reference>
<dbReference type="Proteomes" id="UP001049518">
    <property type="component" value="Chromosome"/>
</dbReference>
<dbReference type="NCBIfam" id="NF010663">
    <property type="entry name" value="PRK14059.1-1"/>
    <property type="match status" value="1"/>
</dbReference>
<evidence type="ECO:0000256" key="2">
    <source>
        <dbReference type="ARBA" id="ARBA00022857"/>
    </source>
</evidence>
<evidence type="ECO:0000259" key="4">
    <source>
        <dbReference type="Pfam" id="PF01872"/>
    </source>
</evidence>
<accession>A0ABX8QS07</accession>
<evidence type="ECO:0000313" key="5">
    <source>
        <dbReference type="EMBL" id="QXJ20542.1"/>
    </source>
</evidence>
<name>A0ABX8QS07_9ACTN</name>
<dbReference type="PANTHER" id="PTHR38011">
    <property type="entry name" value="DIHYDROFOLATE REDUCTASE FAMILY PROTEIN (AFU_ORTHOLOGUE AFUA_8G06820)"/>
    <property type="match status" value="1"/>
</dbReference>
<keyword evidence="2" id="KW-0521">NADP</keyword>
<proteinExistence type="predicted"/>
<evidence type="ECO:0000256" key="3">
    <source>
        <dbReference type="ARBA" id="ARBA00023002"/>
    </source>
</evidence>
<evidence type="ECO:0000256" key="1">
    <source>
        <dbReference type="ARBA" id="ARBA00005104"/>
    </source>
</evidence>
<feature type="domain" description="Bacterial bifunctional deaminase-reductase C-terminal" evidence="4">
    <location>
        <begin position="24"/>
        <end position="221"/>
    </location>
</feature>
<gene>
    <name evidence="5" type="ORF">AGRA3207_001271</name>
</gene>
<dbReference type="RefSeq" id="WP_231333617.1">
    <property type="nucleotide sequence ID" value="NZ_CP059572.1"/>
</dbReference>
<dbReference type="InterPro" id="IPR002734">
    <property type="entry name" value="RibDG_C"/>
</dbReference>
<dbReference type="EMBL" id="CP059572">
    <property type="protein sequence ID" value="QXJ20542.1"/>
    <property type="molecule type" value="Genomic_DNA"/>
</dbReference>
<dbReference type="InterPro" id="IPR024072">
    <property type="entry name" value="DHFR-like_dom_sf"/>
</dbReference>
<sequence length="246" mass="25479">MRNLAPAPGPVDLAERYAYPGHGPFLRANMVASLDGAAQRDGLSGGLGGEADRALFSLLRGLADVVIVGAGTVRAEGYGPVRPDDGWGGVRDGRAPVPPLAIVSRSLDLDLDAPVFTEAAARTIVLAPAAADPARLRAARERAEVIVAGEASLDFTAAVRELEARGHRRMLCEGGPAVLGGLVEAGLLDELCLTLSPRLIGGRPTRILNGPPVSVPPEMTLGHALEDDGFLFLRYTSRGGDGAPSL</sequence>
<organism evidence="5 6">
    <name type="scientific">Actinomadura graeca</name>
    <dbReference type="NCBI Taxonomy" id="2750812"/>
    <lineage>
        <taxon>Bacteria</taxon>
        <taxon>Bacillati</taxon>
        <taxon>Actinomycetota</taxon>
        <taxon>Actinomycetes</taxon>
        <taxon>Streptosporangiales</taxon>
        <taxon>Thermomonosporaceae</taxon>
        <taxon>Actinomadura</taxon>
    </lineage>
</organism>
<dbReference type="SUPFAM" id="SSF53597">
    <property type="entry name" value="Dihydrofolate reductase-like"/>
    <property type="match status" value="1"/>
</dbReference>
<protein>
    <submittedName>
        <fullName evidence="5">Pyrimidine reductase family protein</fullName>
    </submittedName>
</protein>
<keyword evidence="3" id="KW-0560">Oxidoreductase</keyword>
<dbReference type="InterPro" id="IPR050765">
    <property type="entry name" value="Riboflavin_Biosynth_HTPR"/>
</dbReference>